<name>W2HNQ1_PHYNI</name>
<feature type="region of interest" description="Disordered" evidence="1">
    <location>
        <begin position="29"/>
        <end position="60"/>
    </location>
</feature>
<dbReference type="EMBL" id="KI683962">
    <property type="protein sequence ID" value="ETK96892.1"/>
    <property type="molecule type" value="Genomic_DNA"/>
</dbReference>
<protein>
    <submittedName>
        <fullName evidence="2">Uncharacterized protein</fullName>
    </submittedName>
</protein>
<evidence type="ECO:0000256" key="1">
    <source>
        <dbReference type="SAM" id="MobiDB-lite"/>
    </source>
</evidence>
<accession>W2HNQ1</accession>
<evidence type="ECO:0000313" key="2">
    <source>
        <dbReference type="EMBL" id="ETK96892.1"/>
    </source>
</evidence>
<dbReference type="Proteomes" id="UP000053236">
    <property type="component" value="Unassembled WGS sequence"/>
</dbReference>
<gene>
    <name evidence="2" type="ORF">L915_00481</name>
</gene>
<proteinExistence type="predicted"/>
<organism evidence="2">
    <name type="scientific">Phytophthora nicotianae</name>
    <name type="common">Potato buckeye rot agent</name>
    <name type="synonym">Phytophthora parasitica</name>
    <dbReference type="NCBI Taxonomy" id="4792"/>
    <lineage>
        <taxon>Eukaryota</taxon>
        <taxon>Sar</taxon>
        <taxon>Stramenopiles</taxon>
        <taxon>Oomycota</taxon>
        <taxon>Peronosporomycetes</taxon>
        <taxon>Peronosporales</taxon>
        <taxon>Peronosporaceae</taxon>
        <taxon>Phytophthora</taxon>
    </lineage>
</organism>
<sequence length="77" mass="8879">MRQYVREKNRREKATLRGSTKLLRTVDPRERQRIATPLNSARTTPANPTPIVYRTPVPTPAVTRTPARALQDFPRQL</sequence>
<dbReference type="AlphaFoldDB" id="W2HNQ1"/>
<reference evidence="2" key="1">
    <citation type="submission" date="2013-11" db="EMBL/GenBank/DDBJ databases">
        <title>The Genome Sequence of Phytophthora parasitica CJ02B3.</title>
        <authorList>
            <consortium name="The Broad Institute Genomics Platform"/>
            <person name="Russ C."/>
            <person name="Tyler B."/>
            <person name="Panabieres F."/>
            <person name="Shan W."/>
            <person name="Tripathy S."/>
            <person name="Grunwald N."/>
            <person name="Machado M."/>
            <person name="Johnson C.S."/>
            <person name="Arredondo F."/>
            <person name="Hong C."/>
            <person name="Coffey M."/>
            <person name="Young S.K."/>
            <person name="Zeng Q."/>
            <person name="Gargeya S."/>
            <person name="Fitzgerald M."/>
            <person name="Abouelleil A."/>
            <person name="Alvarado L."/>
            <person name="Chapman S.B."/>
            <person name="Gainer-Dewar J."/>
            <person name="Goldberg J."/>
            <person name="Griggs A."/>
            <person name="Gujja S."/>
            <person name="Hansen M."/>
            <person name="Howarth C."/>
            <person name="Imamovic A."/>
            <person name="Ireland A."/>
            <person name="Larimer J."/>
            <person name="McCowan C."/>
            <person name="Murphy C."/>
            <person name="Pearson M."/>
            <person name="Poon T.W."/>
            <person name="Priest M."/>
            <person name="Roberts A."/>
            <person name="Saif S."/>
            <person name="Shea T."/>
            <person name="Sykes S."/>
            <person name="Wortman J."/>
            <person name="Nusbaum C."/>
            <person name="Birren B."/>
        </authorList>
    </citation>
    <scope>NUCLEOTIDE SEQUENCE [LARGE SCALE GENOMIC DNA]</scope>
    <source>
        <strain evidence="2">CJ02B3</strain>
    </source>
</reference>
<feature type="compositionally biased region" description="Polar residues" evidence="1">
    <location>
        <begin position="37"/>
        <end position="46"/>
    </location>
</feature>